<evidence type="ECO:0000313" key="4">
    <source>
        <dbReference type="Proteomes" id="UP000265882"/>
    </source>
</evidence>
<gene>
    <name evidence="2 3" type="primary">mtnA</name>
    <name evidence="3" type="ORF">C4520_01375</name>
</gene>
<feature type="binding site" evidence="2">
    <location>
        <begin position="49"/>
        <end position="51"/>
    </location>
    <ligand>
        <name>substrate</name>
    </ligand>
</feature>
<evidence type="ECO:0000256" key="1">
    <source>
        <dbReference type="ARBA" id="ARBA00023235"/>
    </source>
</evidence>
<feature type="active site" description="Proton donor" evidence="2">
    <location>
        <position position="240"/>
    </location>
</feature>
<comment type="catalytic activity">
    <reaction evidence="2">
        <text>5-(methylsulfanyl)-alpha-D-ribose 1-phosphate = 5-(methylsulfanyl)-D-ribulose 1-phosphate</text>
        <dbReference type="Rhea" id="RHEA:19989"/>
        <dbReference type="ChEBI" id="CHEBI:58533"/>
        <dbReference type="ChEBI" id="CHEBI:58548"/>
        <dbReference type="EC" id="5.3.1.23"/>
    </reaction>
</comment>
<feature type="binding site" evidence="2">
    <location>
        <position position="92"/>
    </location>
    <ligand>
        <name>substrate</name>
    </ligand>
</feature>
<dbReference type="InterPro" id="IPR037171">
    <property type="entry name" value="NagB/RpiA_transferase-like"/>
</dbReference>
<evidence type="ECO:0000313" key="3">
    <source>
        <dbReference type="EMBL" id="RJP26013.1"/>
    </source>
</evidence>
<dbReference type="NCBIfam" id="TIGR00524">
    <property type="entry name" value="eIF-2B_rel"/>
    <property type="match status" value="1"/>
</dbReference>
<comment type="caution">
    <text evidence="3">The sequence shown here is derived from an EMBL/GenBank/DDBJ whole genome shotgun (WGS) entry which is preliminary data.</text>
</comment>
<dbReference type="Gene3D" id="3.40.50.10470">
    <property type="entry name" value="Translation initiation factor eif-2b, domain 2"/>
    <property type="match status" value="1"/>
</dbReference>
<dbReference type="EC" id="5.3.1.23" evidence="2"/>
<dbReference type="Proteomes" id="UP000265882">
    <property type="component" value="Unassembled WGS sequence"/>
</dbReference>
<dbReference type="UniPathway" id="UPA00904">
    <property type="reaction ID" value="UER00874"/>
</dbReference>
<dbReference type="PANTHER" id="PTHR43475">
    <property type="entry name" value="METHYLTHIORIBOSE-1-PHOSPHATE ISOMERASE"/>
    <property type="match status" value="1"/>
</dbReference>
<dbReference type="Gene3D" id="1.20.120.420">
    <property type="entry name" value="translation initiation factor eif-2b, domain 1"/>
    <property type="match status" value="1"/>
</dbReference>
<dbReference type="InterPro" id="IPR027363">
    <property type="entry name" value="M1Pi_N"/>
</dbReference>
<dbReference type="PANTHER" id="PTHR43475:SF1">
    <property type="entry name" value="METHYLTHIORIBOSE-1-PHOSPHATE ISOMERASE"/>
    <property type="match status" value="1"/>
</dbReference>
<dbReference type="FunFam" id="1.20.120.420:FF:000003">
    <property type="entry name" value="Methylthioribose-1-phosphate isomerase"/>
    <property type="match status" value="1"/>
</dbReference>
<name>A0A3A4NZU8_ABYX5</name>
<dbReference type="AlphaFoldDB" id="A0A3A4NZU8"/>
<dbReference type="NCBIfam" id="NF004326">
    <property type="entry name" value="PRK05720.1"/>
    <property type="match status" value="1"/>
</dbReference>
<dbReference type="HAMAP" id="MF_01678">
    <property type="entry name" value="Salvage_MtnA"/>
    <property type="match status" value="1"/>
</dbReference>
<dbReference type="FunFam" id="3.40.50.10470:FF:000006">
    <property type="entry name" value="Methylthioribose-1-phosphate isomerase"/>
    <property type="match status" value="1"/>
</dbReference>
<comment type="similarity">
    <text evidence="2">Belongs to the EIF-2B alpha/beta/delta subunits family. MtnA subfamily.</text>
</comment>
<comment type="function">
    <text evidence="2">Catalyzes the interconversion of methylthioribose-1-phosphate (MTR-1-P) into methylthioribulose-1-phosphate (MTRu-1-P).</text>
</comment>
<keyword evidence="1 2" id="KW-0413">Isomerase</keyword>
<dbReference type="GO" id="GO:0046523">
    <property type="term" value="F:S-methyl-5-thioribose-1-phosphate isomerase activity"/>
    <property type="evidence" value="ECO:0007669"/>
    <property type="project" value="UniProtKB-UniRule"/>
</dbReference>
<accession>A0A3A4NZU8</accession>
<comment type="pathway">
    <text evidence="2">Amino-acid biosynthesis; L-methionine biosynthesis via salvage pathway; L-methionine from S-methyl-5-thio-alpha-D-ribose 1-phosphate: step 1/6.</text>
</comment>
<dbReference type="Pfam" id="PF01008">
    <property type="entry name" value="IF-2B"/>
    <property type="match status" value="1"/>
</dbReference>
<dbReference type="SUPFAM" id="SSF100950">
    <property type="entry name" value="NagB/RpiA/CoA transferase-like"/>
    <property type="match status" value="1"/>
</dbReference>
<proteinExistence type="inferred from homology"/>
<dbReference type="InterPro" id="IPR011559">
    <property type="entry name" value="Initiation_fac_2B_a/b/d"/>
</dbReference>
<dbReference type="GO" id="GO:0019509">
    <property type="term" value="P:L-methionine salvage from methylthioadenosine"/>
    <property type="evidence" value="ECO:0007669"/>
    <property type="project" value="UniProtKB-UniRule"/>
</dbReference>
<keyword evidence="2" id="KW-0486">Methionine biosynthesis</keyword>
<organism evidence="3 4">
    <name type="scientific">Abyssobacteria bacterium (strain SURF_5)</name>
    <dbReference type="NCBI Taxonomy" id="2093360"/>
    <lineage>
        <taxon>Bacteria</taxon>
        <taxon>Pseudomonadati</taxon>
        <taxon>Candidatus Hydrogenedentota</taxon>
        <taxon>Candidatus Abyssobacteria</taxon>
    </lineage>
</organism>
<dbReference type="InterPro" id="IPR042529">
    <property type="entry name" value="IF_2B-like_C"/>
</dbReference>
<feature type="binding site" evidence="2">
    <location>
        <begin position="250"/>
        <end position="251"/>
    </location>
    <ligand>
        <name>substrate</name>
    </ligand>
</feature>
<dbReference type="InterPro" id="IPR000649">
    <property type="entry name" value="IF-2B-related"/>
</dbReference>
<dbReference type="NCBIfam" id="TIGR00512">
    <property type="entry name" value="salvage_mtnA"/>
    <property type="match status" value="1"/>
</dbReference>
<sequence>MNIATPETIMWKNGRLKIIDQTKLPEKLQYIYLDTVEDVWRAIKELKVRGAPAIGVAAGFGVLVGLKRLPAKDSAELVRNVDDLVSYLASSRPTAVNLTWALERMRNVSHRMQKKPLRQIRAALKEEAVRIHEEDKQLCSNIAKYGEKIIRSGNTILTHCNAGALATGGMGTALAPIFLAHAKGKRVKVFADETRPLLQGARLTAWELKQAGVDVTLICDNMAAQVMKEGKVDLVITGADRIAANGDAANKIGTYGVALAAKAHGIPFYIAAPSSTFDLSLKSGSQIPIELRDPQEITRGFGRQTAPDDVNVYNPAFDVTPARLITALITERGIIYPPYRINIAKTLDHIASKFGSSMRAGKKRRNG</sequence>
<feature type="site" description="Transition state stabilizer" evidence="2">
    <location>
        <position position="160"/>
    </location>
</feature>
<protein>
    <recommendedName>
        <fullName evidence="2">Methylthioribose-1-phosphate isomerase</fullName>
        <shortName evidence="2">M1Pi</shortName>
        <shortName evidence="2">MTR-1-P isomerase</shortName>
        <ecNumber evidence="2">5.3.1.23</ecNumber>
    </recommendedName>
    <alternativeName>
        <fullName evidence="2">S-methyl-5-thioribose-1-phosphate isomerase</fullName>
    </alternativeName>
</protein>
<feature type="binding site" evidence="2">
    <location>
        <position position="199"/>
    </location>
    <ligand>
        <name>substrate</name>
    </ligand>
</feature>
<keyword evidence="2" id="KW-0028">Amino-acid biosynthesis</keyword>
<evidence type="ECO:0000256" key="2">
    <source>
        <dbReference type="HAMAP-Rule" id="MF_01678"/>
    </source>
</evidence>
<dbReference type="InterPro" id="IPR005251">
    <property type="entry name" value="IF-M1Pi"/>
</dbReference>
<dbReference type="EMBL" id="QZKU01000014">
    <property type="protein sequence ID" value="RJP26013.1"/>
    <property type="molecule type" value="Genomic_DNA"/>
</dbReference>
<reference evidence="3 4" key="1">
    <citation type="journal article" date="2017" name="ISME J.">
        <title>Energy and carbon metabolisms in a deep terrestrial subsurface fluid microbial community.</title>
        <authorList>
            <person name="Momper L."/>
            <person name="Jungbluth S.P."/>
            <person name="Lee M.D."/>
            <person name="Amend J.P."/>
        </authorList>
    </citation>
    <scope>NUCLEOTIDE SEQUENCE [LARGE SCALE GENOMIC DNA]</scope>
    <source>
        <strain evidence="3">SURF_5</strain>
    </source>
</reference>